<dbReference type="Proteomes" id="UP000177078">
    <property type="component" value="Unassembled WGS sequence"/>
</dbReference>
<proteinExistence type="predicted"/>
<dbReference type="AlphaFoldDB" id="A0A1G2RCM2"/>
<evidence type="ECO:0000313" key="1">
    <source>
        <dbReference type="EMBL" id="OHA70604.1"/>
    </source>
</evidence>
<gene>
    <name evidence="1" type="ORF">A3F15_00495</name>
</gene>
<evidence type="ECO:0000313" key="2">
    <source>
        <dbReference type="Proteomes" id="UP000177078"/>
    </source>
</evidence>
<comment type="caution">
    <text evidence="1">The sequence shown here is derived from an EMBL/GenBank/DDBJ whole genome shotgun (WGS) entry which is preliminary data.</text>
</comment>
<dbReference type="EMBL" id="MHUC01000024">
    <property type="protein sequence ID" value="OHA70604.1"/>
    <property type="molecule type" value="Genomic_DNA"/>
</dbReference>
<name>A0A1G2RCM2_9BACT</name>
<organism evidence="1 2">
    <name type="scientific">Candidatus Wildermuthbacteria bacterium RIFCSPHIGHO2_12_FULL_40_12</name>
    <dbReference type="NCBI Taxonomy" id="1802457"/>
    <lineage>
        <taxon>Bacteria</taxon>
        <taxon>Candidatus Wildermuthiibacteriota</taxon>
    </lineage>
</organism>
<reference evidence="1 2" key="1">
    <citation type="journal article" date="2016" name="Nat. Commun.">
        <title>Thousands of microbial genomes shed light on interconnected biogeochemical processes in an aquifer system.</title>
        <authorList>
            <person name="Anantharaman K."/>
            <person name="Brown C.T."/>
            <person name="Hug L.A."/>
            <person name="Sharon I."/>
            <person name="Castelle C.J."/>
            <person name="Probst A.J."/>
            <person name="Thomas B.C."/>
            <person name="Singh A."/>
            <person name="Wilkins M.J."/>
            <person name="Karaoz U."/>
            <person name="Brodie E.L."/>
            <person name="Williams K.H."/>
            <person name="Hubbard S.S."/>
            <person name="Banfield J.F."/>
        </authorList>
    </citation>
    <scope>NUCLEOTIDE SEQUENCE [LARGE SCALE GENOMIC DNA]</scope>
</reference>
<sequence>MSWFEYFRDRTRNIDKDFEAERQRQIDANRQASLSKQQEELIRKTRAEALFHGTFSQNLQGQITTLFERINREYLGREAHTQEGSLGYSPHKVTYTATSGPGDRGGGSLKHESFTSISRRFRLDSRNPNFTFDCILVAQSDTEEGDVTACKLLVSRYYPSLRRYGMVGERGGRKVSVMSIGGQIFRVTRDEPTEIKEPTHASFMEQSYGTVNVSDLYDTVERYGCGNVYNMVHFLKSTGLK</sequence>
<accession>A0A1G2RCM2</accession>
<protein>
    <submittedName>
        <fullName evidence="1">Uncharacterized protein</fullName>
    </submittedName>
</protein>